<feature type="region of interest" description="Disordered" evidence="6">
    <location>
        <begin position="202"/>
        <end position="256"/>
    </location>
</feature>
<name>A0A0R0M8F2_9MICR</name>
<dbReference type="InterPro" id="IPR050142">
    <property type="entry name" value="MADS-box/MEF2_TF"/>
</dbReference>
<dbReference type="GO" id="GO:0000981">
    <property type="term" value="F:DNA-binding transcription factor activity, RNA polymerase II-specific"/>
    <property type="evidence" value="ECO:0007669"/>
    <property type="project" value="InterPro"/>
</dbReference>
<evidence type="ECO:0000256" key="6">
    <source>
        <dbReference type="SAM" id="MobiDB-lite"/>
    </source>
</evidence>
<comment type="caution">
    <text evidence="8">The sequence shown here is derived from an EMBL/GenBank/DDBJ whole genome shotgun (WGS) entry which is preliminary data.</text>
</comment>
<feature type="region of interest" description="Disordered" evidence="6">
    <location>
        <begin position="1"/>
        <end position="29"/>
    </location>
</feature>
<dbReference type="PANTHER" id="PTHR48019">
    <property type="entry name" value="SERUM RESPONSE FACTOR HOMOLOG"/>
    <property type="match status" value="1"/>
</dbReference>
<evidence type="ECO:0000256" key="2">
    <source>
        <dbReference type="ARBA" id="ARBA00023015"/>
    </source>
</evidence>
<keyword evidence="3" id="KW-0238">DNA-binding</keyword>
<dbReference type="GO" id="GO:0005634">
    <property type="term" value="C:nucleus"/>
    <property type="evidence" value="ECO:0007669"/>
    <property type="project" value="UniProtKB-SubCell"/>
</dbReference>
<dbReference type="CDD" id="cd00266">
    <property type="entry name" value="MADS_SRF_like"/>
    <property type="match status" value="1"/>
</dbReference>
<feature type="compositionally biased region" description="Basic and acidic residues" evidence="6">
    <location>
        <begin position="208"/>
        <end position="238"/>
    </location>
</feature>
<evidence type="ECO:0000256" key="4">
    <source>
        <dbReference type="ARBA" id="ARBA00023163"/>
    </source>
</evidence>
<reference evidence="8 9" key="1">
    <citation type="submission" date="2015-07" db="EMBL/GenBank/DDBJ databases">
        <title>The genome of Pseudoloma neurophilia, a relevant intracellular parasite of the zebrafish.</title>
        <authorList>
            <person name="Ndikumana S."/>
            <person name="Pelin A."/>
            <person name="Sanders J."/>
            <person name="Corradi N."/>
        </authorList>
    </citation>
    <scope>NUCLEOTIDE SEQUENCE [LARGE SCALE GENOMIC DNA]</scope>
    <source>
        <strain evidence="8 9">MK1</strain>
    </source>
</reference>
<dbReference type="AlphaFoldDB" id="A0A0R0M8F2"/>
<dbReference type="FunFam" id="3.40.1810.10:FF:000002">
    <property type="entry name" value="Serum response factor b"/>
    <property type="match status" value="1"/>
</dbReference>
<dbReference type="VEuPathDB" id="MicrosporidiaDB:M153_1000156803"/>
<dbReference type="OrthoDB" id="2284405at2759"/>
<dbReference type="SUPFAM" id="SSF55455">
    <property type="entry name" value="SRF-like"/>
    <property type="match status" value="1"/>
</dbReference>
<evidence type="ECO:0000259" key="7">
    <source>
        <dbReference type="PROSITE" id="PS50066"/>
    </source>
</evidence>
<evidence type="ECO:0000256" key="5">
    <source>
        <dbReference type="ARBA" id="ARBA00023242"/>
    </source>
</evidence>
<organism evidence="8 9">
    <name type="scientific">Pseudoloma neurophilia</name>
    <dbReference type="NCBI Taxonomy" id="146866"/>
    <lineage>
        <taxon>Eukaryota</taxon>
        <taxon>Fungi</taxon>
        <taxon>Fungi incertae sedis</taxon>
        <taxon>Microsporidia</taxon>
        <taxon>Pseudoloma</taxon>
    </lineage>
</organism>
<keyword evidence="2" id="KW-0805">Transcription regulation</keyword>
<dbReference type="InterPro" id="IPR033897">
    <property type="entry name" value="SRF-like_MADS-box"/>
</dbReference>
<proteinExistence type="predicted"/>
<dbReference type="GO" id="GO:0046983">
    <property type="term" value="F:protein dimerization activity"/>
    <property type="evidence" value="ECO:0007669"/>
    <property type="project" value="InterPro"/>
</dbReference>
<evidence type="ECO:0000313" key="8">
    <source>
        <dbReference type="EMBL" id="KRH95345.1"/>
    </source>
</evidence>
<gene>
    <name evidence="8" type="ORF">M153_1000156803</name>
</gene>
<protein>
    <submittedName>
        <fullName evidence="8">Regulator of arginine metabolism, MADS box-containing transcription factor</fullName>
    </submittedName>
</protein>
<feature type="domain" description="MADS-box" evidence="7">
    <location>
        <begin position="125"/>
        <end position="185"/>
    </location>
</feature>
<comment type="subcellular location">
    <subcellularLocation>
        <location evidence="1">Nucleus</location>
    </subcellularLocation>
</comment>
<dbReference type="PROSITE" id="PS50066">
    <property type="entry name" value="MADS_BOX_2"/>
    <property type="match status" value="1"/>
</dbReference>
<dbReference type="PRINTS" id="PR00404">
    <property type="entry name" value="MADSDOMAIN"/>
</dbReference>
<dbReference type="EMBL" id="LGUB01000001">
    <property type="protein sequence ID" value="KRH95345.1"/>
    <property type="molecule type" value="Genomic_DNA"/>
</dbReference>
<sequence length="256" mass="30191">MSDRKKKYSDETEEDIPYTNENIAPNYQYQEENNQNTVPYYSDMRYEDRFQTSYQDEYNYRYNAYHDPQRNYDQRYDTRTMQYPQEYASAYERPGGMVHHDMVKPRIEDESPDLDSTGVKKGTKTGRKKIKMAYIEGKNKRSVTFSKRKKGIMKKAYELNMLTKSQILLLVASESGHVYTFATPKLKPIISKHENLIQQCLNAPSSPEKPKYIPEIDDQAGMHDPDRHGYGHGPRSDYYDGYDQPSGRDYQMDDRK</sequence>
<dbReference type="Gene3D" id="3.40.1810.10">
    <property type="entry name" value="Transcription factor, MADS-box"/>
    <property type="match status" value="1"/>
</dbReference>
<dbReference type="Pfam" id="PF00319">
    <property type="entry name" value="SRF-TF"/>
    <property type="match status" value="1"/>
</dbReference>
<dbReference type="InterPro" id="IPR036879">
    <property type="entry name" value="TF_MADSbox_sf"/>
</dbReference>
<dbReference type="GO" id="GO:0045944">
    <property type="term" value="P:positive regulation of transcription by RNA polymerase II"/>
    <property type="evidence" value="ECO:0007669"/>
    <property type="project" value="InterPro"/>
</dbReference>
<keyword evidence="9" id="KW-1185">Reference proteome</keyword>
<dbReference type="Proteomes" id="UP000051530">
    <property type="component" value="Unassembled WGS sequence"/>
</dbReference>
<evidence type="ECO:0000256" key="1">
    <source>
        <dbReference type="ARBA" id="ARBA00004123"/>
    </source>
</evidence>
<accession>A0A0R0M8F2</accession>
<keyword evidence="5" id="KW-0539">Nucleus</keyword>
<dbReference type="GO" id="GO:0000987">
    <property type="term" value="F:cis-regulatory region sequence-specific DNA binding"/>
    <property type="evidence" value="ECO:0007669"/>
    <property type="project" value="InterPro"/>
</dbReference>
<dbReference type="SMART" id="SM00432">
    <property type="entry name" value="MADS"/>
    <property type="match status" value="1"/>
</dbReference>
<evidence type="ECO:0000313" key="9">
    <source>
        <dbReference type="Proteomes" id="UP000051530"/>
    </source>
</evidence>
<evidence type="ECO:0000256" key="3">
    <source>
        <dbReference type="ARBA" id="ARBA00023125"/>
    </source>
</evidence>
<keyword evidence="4" id="KW-0804">Transcription</keyword>
<dbReference type="InterPro" id="IPR002100">
    <property type="entry name" value="TF_MADSbox"/>
</dbReference>